<dbReference type="Proteomes" id="UP000290289">
    <property type="component" value="Chromosome 4"/>
</dbReference>
<feature type="compositionally biased region" description="Polar residues" evidence="1">
    <location>
        <begin position="67"/>
        <end position="83"/>
    </location>
</feature>
<proteinExistence type="predicted"/>
<keyword evidence="3" id="KW-1185">Reference proteome</keyword>
<evidence type="ECO:0000313" key="2">
    <source>
        <dbReference type="EMBL" id="RXI00935.1"/>
    </source>
</evidence>
<sequence length="358" mass="38643">MECSFQTKLPKFNREIISAVRDFPPGSGHFAQLNYLRPALLTSVSVPTESLASGDKNGDGHAVEKMMSSSGQVDKTDLSNSKDVGTEGTIESVTAVEHEVSEFSRNLHQLNNLRPVEEAASVGNAEHLITRDNNGDGKGVENLTVSTDHVDETGLINSKAVGTMEINESVTALKHEIPDFPKNLHELNDLRPVNEAASVGTAEKVDQTVLMTGMAFGAVETDDFLTTIPNEIHSLLKSPGQLGVANPKEDIETVLSNRNLCSPPDGSISVSNGNDIEITAANEFSRKVVSAIRNFPHLCGPKAALKVRNFGQESSRLPSSSNSMKTNVKPTGEKCLDKSYSRKQLHEERKKGLQAAKT</sequence>
<dbReference type="STRING" id="3750.A0A498K4M1"/>
<accession>A0A498K4M1</accession>
<evidence type="ECO:0000256" key="1">
    <source>
        <dbReference type="SAM" id="MobiDB-lite"/>
    </source>
</evidence>
<comment type="caution">
    <text evidence="2">The sequence shown here is derived from an EMBL/GenBank/DDBJ whole genome shotgun (WGS) entry which is preliminary data.</text>
</comment>
<evidence type="ECO:0000313" key="3">
    <source>
        <dbReference type="Proteomes" id="UP000290289"/>
    </source>
</evidence>
<feature type="region of interest" description="Disordered" evidence="1">
    <location>
        <begin position="49"/>
        <end position="86"/>
    </location>
</feature>
<feature type="compositionally biased region" description="Basic and acidic residues" evidence="1">
    <location>
        <begin position="331"/>
        <end position="351"/>
    </location>
</feature>
<name>A0A498K4M1_MALDO</name>
<feature type="compositionally biased region" description="Polar residues" evidence="1">
    <location>
        <begin position="312"/>
        <end position="329"/>
    </location>
</feature>
<protein>
    <submittedName>
        <fullName evidence="2">Uncharacterized protein</fullName>
    </submittedName>
</protein>
<dbReference type="EMBL" id="RDQH01000330">
    <property type="protein sequence ID" value="RXI00935.1"/>
    <property type="molecule type" value="Genomic_DNA"/>
</dbReference>
<feature type="region of interest" description="Disordered" evidence="1">
    <location>
        <begin position="312"/>
        <end position="358"/>
    </location>
</feature>
<reference evidence="2 3" key="1">
    <citation type="submission" date="2018-10" db="EMBL/GenBank/DDBJ databases">
        <title>A high-quality apple genome assembly.</title>
        <authorList>
            <person name="Hu J."/>
        </authorList>
    </citation>
    <scope>NUCLEOTIDE SEQUENCE [LARGE SCALE GENOMIC DNA]</scope>
    <source>
        <strain evidence="3">cv. HFTH1</strain>
        <tissue evidence="2">Young leaf</tissue>
    </source>
</reference>
<organism evidence="2 3">
    <name type="scientific">Malus domestica</name>
    <name type="common">Apple</name>
    <name type="synonym">Pyrus malus</name>
    <dbReference type="NCBI Taxonomy" id="3750"/>
    <lineage>
        <taxon>Eukaryota</taxon>
        <taxon>Viridiplantae</taxon>
        <taxon>Streptophyta</taxon>
        <taxon>Embryophyta</taxon>
        <taxon>Tracheophyta</taxon>
        <taxon>Spermatophyta</taxon>
        <taxon>Magnoliopsida</taxon>
        <taxon>eudicotyledons</taxon>
        <taxon>Gunneridae</taxon>
        <taxon>Pentapetalae</taxon>
        <taxon>rosids</taxon>
        <taxon>fabids</taxon>
        <taxon>Rosales</taxon>
        <taxon>Rosaceae</taxon>
        <taxon>Amygdaloideae</taxon>
        <taxon>Maleae</taxon>
        <taxon>Malus</taxon>
    </lineage>
</organism>
<dbReference type="AlphaFoldDB" id="A0A498K4M1"/>
<gene>
    <name evidence="2" type="ORF">DVH24_001169</name>
</gene>